<dbReference type="InterPro" id="IPR027417">
    <property type="entry name" value="P-loop_NTPase"/>
</dbReference>
<gene>
    <name evidence="6" type="ORF">EUGRSUZ_J01320</name>
</gene>
<dbReference type="Gene3D" id="3.80.10.10">
    <property type="entry name" value="Ribonuclease Inhibitor"/>
    <property type="match status" value="4"/>
</dbReference>
<dbReference type="InterPro" id="IPR002182">
    <property type="entry name" value="NB-ARC"/>
</dbReference>
<dbReference type="Pfam" id="PF00931">
    <property type="entry name" value="NB-ARC"/>
    <property type="match status" value="1"/>
</dbReference>
<dbReference type="SUPFAM" id="SSF52200">
    <property type="entry name" value="Toll/Interleukin receptor TIR domain"/>
    <property type="match status" value="1"/>
</dbReference>
<dbReference type="InParanoid" id="A0A059ADG2"/>
<name>A0A059ADG2_EUCGR</name>
<dbReference type="Gene3D" id="3.40.50.300">
    <property type="entry name" value="P-loop containing nucleotide triphosphate hydrolases"/>
    <property type="match status" value="1"/>
</dbReference>
<keyword evidence="4" id="KW-0520">NAD</keyword>
<dbReference type="SUPFAM" id="SSF52540">
    <property type="entry name" value="P-loop containing nucleoside triphosphate hydrolases"/>
    <property type="match status" value="1"/>
</dbReference>
<proteinExistence type="predicted"/>
<accession>A0A059ADG2</accession>
<dbReference type="Gramene" id="KCW51863">
    <property type="protein sequence ID" value="KCW51863"/>
    <property type="gene ID" value="EUGRSUZ_J01320"/>
</dbReference>
<dbReference type="SUPFAM" id="SSF46785">
    <property type="entry name" value="Winged helix' DNA-binding domain"/>
    <property type="match status" value="1"/>
</dbReference>
<dbReference type="EMBL" id="KK198762">
    <property type="protein sequence ID" value="KCW51863.1"/>
    <property type="molecule type" value="Genomic_DNA"/>
</dbReference>
<sequence length="1184" mass="135640">MEEPKEPCYDVFLSFRGSDTRNDITDYLYHSLTDARIRTFRDNEELHVGEEIGPELLHAIKQLKILIPIFSKGYAASKWCLMELAQMVECKEKWGQKIIPIFYDVEPRMVRKQTGTYGHAIQSHINENTDKTMNWKAALNKVGKLKGCELNKRGKGEFMKEVVDKVLFELKKSYLGALDCLVEMDDQVDEIMEMIGEDTSETKIIGIHGMGGVGKTTLARIVYTKLSANFDDCCFLFGVRHKGILSSQDQLISTLRKGKCLPIHDIAEGITEVKKSLSFKKVLLVIDDVDQKTELDALVGMGKCWFCRGSKVIITTRNEEVLKHVDMKHQVIEMDFDRSLILFSKHAFKSDHAPAEYVGLSKKAVKICSGLPLVLEIIGSLLAEEDRKSWETTLKKLETIPDEKVEEKLNISIKALPPLAGKIFLDVCCFFVGFDVRIVRHMWESCGFQPDFYLSVLQKMSLIKITEHNRLWMHDIVRDLGRDFVRKTGDYKPEKQSRVWDQEKATDVLETKEGRENVEAISLKSDHQFQDFIEKEESISLPNLRFLQVDGVDLDENNIRHFHSANWLLRNPIMLLNFHSTNWFGGNPIMLPQLRWLSWHNFPIFFKFIACSPRKLVILDVSWSEITYEWDGWNHLKMAEDLKVLNLTGCRYLRRTPDLSAHENLEQLILQGCTELVQVDSSINKLNHLVSLNLGGCRKLQTLPDKMEELEALRELIIDGTSITEIPEWKGMKKLETLSASSCESLSMCNFSGCLTSILNLRLGGTNITVLPFGNFASLVELNLSQSKIQELPSSIEKMKYLRVLRVSHTPLKRLPSALGMLEKLEEIYARDCRNFLGEIPREIGRLSFLRILMLLNTRISDVPKLPESMTNLHLTIGPFKEYPDLSNLLNLRVLKLDLKSEFSFHPTPSLNWIGGLRKLTSLLLSWHSLVSIPLDLNLFSKLEKLELVGNKLECLHRFPQHLSYLSICGCKSMEKSGDLSYLKKLSELEVRNCEQLTEIQGLENLENMKWLYLCHLPSLVKLPDLTHLKKLGVLTISLCPKLIEVGDQQESLEKLYLMSCESLEKFPSNVKNIKHVTVEGCAKLPHLVEVQHRPKSLEKLHIDCCKSSQKLLELLPAKLSNLTKVLKESLELPPKKFSNLIKVLKESLELHLTKVLEESLELPPRIDPRMEISSIRHAVIWRQ</sequence>
<dbReference type="InterPro" id="IPR032675">
    <property type="entry name" value="LRR_dom_sf"/>
</dbReference>
<protein>
    <recommendedName>
        <fullName evidence="5">TIR domain-containing protein</fullName>
    </recommendedName>
</protein>
<reference evidence="6" key="1">
    <citation type="submission" date="2013-07" db="EMBL/GenBank/DDBJ databases">
        <title>The genome of Eucalyptus grandis.</title>
        <authorList>
            <person name="Schmutz J."/>
            <person name="Hayes R."/>
            <person name="Myburg A."/>
            <person name="Tuskan G."/>
            <person name="Grattapaglia D."/>
            <person name="Rokhsar D.S."/>
        </authorList>
    </citation>
    <scope>NUCLEOTIDE SEQUENCE</scope>
    <source>
        <tissue evidence="6">Leaf extractions</tissue>
    </source>
</reference>
<keyword evidence="1" id="KW-0433">Leucine-rich repeat</keyword>
<dbReference type="Gene3D" id="3.40.50.10140">
    <property type="entry name" value="Toll/interleukin-1 receptor homology (TIR) domain"/>
    <property type="match status" value="1"/>
</dbReference>
<dbReference type="AlphaFoldDB" id="A0A059ADG2"/>
<evidence type="ECO:0000256" key="4">
    <source>
        <dbReference type="ARBA" id="ARBA00023027"/>
    </source>
</evidence>
<dbReference type="PANTHER" id="PTHR11017:SF570">
    <property type="entry name" value="DISEASE RESISTANCE PROTEIN (TIR-NBS CLASS)-RELATED"/>
    <property type="match status" value="1"/>
</dbReference>
<dbReference type="SUPFAM" id="SSF52058">
    <property type="entry name" value="L domain-like"/>
    <property type="match status" value="2"/>
</dbReference>
<dbReference type="GO" id="GO:0043531">
    <property type="term" value="F:ADP binding"/>
    <property type="evidence" value="ECO:0007669"/>
    <property type="project" value="InterPro"/>
</dbReference>
<organism evidence="6">
    <name type="scientific">Eucalyptus grandis</name>
    <name type="common">Flooded gum</name>
    <dbReference type="NCBI Taxonomy" id="71139"/>
    <lineage>
        <taxon>Eukaryota</taxon>
        <taxon>Viridiplantae</taxon>
        <taxon>Streptophyta</taxon>
        <taxon>Embryophyta</taxon>
        <taxon>Tracheophyta</taxon>
        <taxon>Spermatophyta</taxon>
        <taxon>Magnoliopsida</taxon>
        <taxon>eudicotyledons</taxon>
        <taxon>Gunneridae</taxon>
        <taxon>Pentapetalae</taxon>
        <taxon>rosids</taxon>
        <taxon>malvids</taxon>
        <taxon>Myrtales</taxon>
        <taxon>Myrtaceae</taxon>
        <taxon>Myrtoideae</taxon>
        <taxon>Eucalypteae</taxon>
        <taxon>Eucalyptus</taxon>
    </lineage>
</organism>
<dbReference type="InterPro" id="IPR044974">
    <property type="entry name" value="Disease_R_plants"/>
</dbReference>
<dbReference type="PANTHER" id="PTHR11017">
    <property type="entry name" value="LEUCINE-RICH REPEAT-CONTAINING PROTEIN"/>
    <property type="match status" value="1"/>
</dbReference>
<feature type="domain" description="TIR" evidence="5">
    <location>
        <begin position="7"/>
        <end position="170"/>
    </location>
</feature>
<dbReference type="GO" id="GO:0007165">
    <property type="term" value="P:signal transduction"/>
    <property type="evidence" value="ECO:0007669"/>
    <property type="project" value="InterPro"/>
</dbReference>
<keyword evidence="3" id="KW-0611">Plant defense</keyword>
<keyword evidence="2" id="KW-0677">Repeat</keyword>
<evidence type="ECO:0000259" key="5">
    <source>
        <dbReference type="PROSITE" id="PS50104"/>
    </source>
</evidence>
<dbReference type="SMART" id="SM00255">
    <property type="entry name" value="TIR"/>
    <property type="match status" value="1"/>
</dbReference>
<dbReference type="InterPro" id="IPR042197">
    <property type="entry name" value="Apaf_helical"/>
</dbReference>
<dbReference type="PROSITE" id="PS50104">
    <property type="entry name" value="TIR"/>
    <property type="match status" value="1"/>
</dbReference>
<dbReference type="Pfam" id="PF01582">
    <property type="entry name" value="TIR"/>
    <property type="match status" value="1"/>
</dbReference>
<dbReference type="InterPro" id="IPR035897">
    <property type="entry name" value="Toll_tir_struct_dom_sf"/>
</dbReference>
<dbReference type="InterPro" id="IPR058192">
    <property type="entry name" value="WHD_ROQ1-like"/>
</dbReference>
<evidence type="ECO:0000256" key="2">
    <source>
        <dbReference type="ARBA" id="ARBA00022737"/>
    </source>
</evidence>
<evidence type="ECO:0000256" key="3">
    <source>
        <dbReference type="ARBA" id="ARBA00022821"/>
    </source>
</evidence>
<dbReference type="FunFam" id="3.40.50.10140:FF:000007">
    <property type="entry name" value="Disease resistance protein (TIR-NBS-LRR class)"/>
    <property type="match status" value="1"/>
</dbReference>
<dbReference type="InterPro" id="IPR036390">
    <property type="entry name" value="WH_DNA-bd_sf"/>
</dbReference>
<evidence type="ECO:0000256" key="1">
    <source>
        <dbReference type="ARBA" id="ARBA00022614"/>
    </source>
</evidence>
<dbReference type="InterPro" id="IPR000157">
    <property type="entry name" value="TIR_dom"/>
</dbReference>
<dbReference type="GO" id="GO:0006952">
    <property type="term" value="P:defense response"/>
    <property type="evidence" value="ECO:0007669"/>
    <property type="project" value="UniProtKB-KW"/>
</dbReference>
<evidence type="ECO:0000313" key="6">
    <source>
        <dbReference type="EMBL" id="KCW51863.1"/>
    </source>
</evidence>
<dbReference type="Gene3D" id="1.10.8.430">
    <property type="entry name" value="Helical domain of apoptotic protease-activating factors"/>
    <property type="match status" value="1"/>
</dbReference>
<dbReference type="Pfam" id="PF23282">
    <property type="entry name" value="WHD_ROQ1"/>
    <property type="match status" value="1"/>
</dbReference>
<dbReference type="PRINTS" id="PR00364">
    <property type="entry name" value="DISEASERSIST"/>
</dbReference>